<protein>
    <recommendedName>
        <fullName evidence="7">ABC transporter domain-containing protein</fullName>
    </recommendedName>
</protein>
<comment type="caution">
    <text evidence="8">The sequence shown here is derived from an EMBL/GenBank/DDBJ whole genome shotgun (WGS) entry which is preliminary data.</text>
</comment>
<evidence type="ECO:0000259" key="7">
    <source>
        <dbReference type="PROSITE" id="PS50893"/>
    </source>
</evidence>
<dbReference type="GO" id="GO:0140359">
    <property type="term" value="F:ABC-type transporter activity"/>
    <property type="evidence" value="ECO:0007669"/>
    <property type="project" value="InterPro"/>
</dbReference>
<dbReference type="PANTHER" id="PTHR48041">
    <property type="entry name" value="ABC TRANSPORTER G FAMILY MEMBER 28"/>
    <property type="match status" value="1"/>
</dbReference>
<keyword evidence="4 6" id="KW-1133">Transmembrane helix</keyword>
<evidence type="ECO:0000256" key="1">
    <source>
        <dbReference type="ARBA" id="ARBA00004141"/>
    </source>
</evidence>
<keyword evidence="3 6" id="KW-0812">Transmembrane</keyword>
<sequence>MATVTDPMMAPHDALDRTKNSYPINLSWNDVSYSITTYKKSTKSYETKQILTTITGQALAGQMVAIMGPTGSGKTSLLNVLAMRCPIVKGGDLTGSFKVNGEVAKEKAFARLTSYVMQDDAMFAALTVKETLMTAAHFQLSSKLSDKEKEDYVDSIIAELGLNKCRDTIIGDAKVGKFLIAAYDSNEWAGWPAATVVASIHQPRSSIYAMFDQLLLLSEGKLIYTGNAHDAVKHFSDKGQECPALFNPADFFLDVVSPDYRTADLEKESLGRIKMLSDSWAKSSMNVVEDIELATKNAEHNKTLKNANLGFQSSWFRQFQLCFLRSFITTKRNKVATYGKVIASIFFGLLLGALYSETKYDQKSIQDRVGILFFFTINQTFSNMFAVLNSFTGDKVVVERERASNSYHISAFYSAKFCAEIPFNFVGPILFGTIVFWIVGLGEGDFWNFCVFLVLLTQIGFCAIALGMAIAATAPDVEAATAFGPIVVVLMILFGGFYINIESLPVWLRWVQYLSLMRFAFEGLCVNEMKDLVFSCDDIEEGGACVETGQDVLNRLSFSMSVGEIMLWLLVFMGVVHVIAYNILERKKRSYQAFNGASAKKLKKVNGKVN</sequence>
<evidence type="ECO:0000256" key="3">
    <source>
        <dbReference type="ARBA" id="ARBA00022692"/>
    </source>
</evidence>
<gene>
    <name evidence="8" type="ORF">TL16_g10506</name>
</gene>
<feature type="transmembrane region" description="Helical" evidence="6">
    <location>
        <begin position="565"/>
        <end position="584"/>
    </location>
</feature>
<dbReference type="InterPro" id="IPR027417">
    <property type="entry name" value="P-loop_NTPase"/>
</dbReference>
<proteinExistence type="predicted"/>
<dbReference type="EMBL" id="BLQM01000374">
    <property type="protein sequence ID" value="GMH86337.1"/>
    <property type="molecule type" value="Genomic_DNA"/>
</dbReference>
<dbReference type="InterPro" id="IPR003439">
    <property type="entry name" value="ABC_transporter-like_ATP-bd"/>
</dbReference>
<feature type="transmembrane region" description="Helical" evidence="6">
    <location>
        <begin position="335"/>
        <end position="355"/>
    </location>
</feature>
<accession>A0A9W7B9I6</accession>
<dbReference type="PANTHER" id="PTHR48041:SF139">
    <property type="entry name" value="PROTEIN SCARLET"/>
    <property type="match status" value="1"/>
</dbReference>
<dbReference type="GO" id="GO:0005524">
    <property type="term" value="F:ATP binding"/>
    <property type="evidence" value="ECO:0007669"/>
    <property type="project" value="InterPro"/>
</dbReference>
<feature type="domain" description="ABC transporter" evidence="7">
    <location>
        <begin position="26"/>
        <end position="244"/>
    </location>
</feature>
<feature type="transmembrane region" description="Helical" evidence="6">
    <location>
        <begin position="482"/>
        <end position="501"/>
    </location>
</feature>
<feature type="transmembrane region" description="Helical" evidence="6">
    <location>
        <begin position="421"/>
        <end position="440"/>
    </location>
</feature>
<evidence type="ECO:0000256" key="5">
    <source>
        <dbReference type="ARBA" id="ARBA00023136"/>
    </source>
</evidence>
<dbReference type="Gene3D" id="3.40.50.300">
    <property type="entry name" value="P-loop containing nucleotide triphosphate hydrolases"/>
    <property type="match status" value="1"/>
</dbReference>
<evidence type="ECO:0000256" key="6">
    <source>
        <dbReference type="SAM" id="Phobius"/>
    </source>
</evidence>
<dbReference type="Proteomes" id="UP001162640">
    <property type="component" value="Unassembled WGS sequence"/>
</dbReference>
<name>A0A9W7B9I6_9STRA</name>
<dbReference type="GO" id="GO:0016887">
    <property type="term" value="F:ATP hydrolysis activity"/>
    <property type="evidence" value="ECO:0007669"/>
    <property type="project" value="InterPro"/>
</dbReference>
<dbReference type="AlphaFoldDB" id="A0A9W7B9I6"/>
<reference evidence="9" key="1">
    <citation type="journal article" date="2023" name="Commun. Biol.">
        <title>Genome analysis of Parmales, the sister group of diatoms, reveals the evolutionary specialization of diatoms from phago-mixotrophs to photoautotrophs.</title>
        <authorList>
            <person name="Ban H."/>
            <person name="Sato S."/>
            <person name="Yoshikawa S."/>
            <person name="Yamada K."/>
            <person name="Nakamura Y."/>
            <person name="Ichinomiya M."/>
            <person name="Sato N."/>
            <person name="Blanc-Mathieu R."/>
            <person name="Endo H."/>
            <person name="Kuwata A."/>
            <person name="Ogata H."/>
        </authorList>
    </citation>
    <scope>NUCLEOTIDE SEQUENCE [LARGE SCALE GENOMIC DNA]</scope>
</reference>
<dbReference type="InterPro" id="IPR043926">
    <property type="entry name" value="ABCG_dom"/>
</dbReference>
<keyword evidence="5 6" id="KW-0472">Membrane</keyword>
<dbReference type="Pfam" id="PF01061">
    <property type="entry name" value="ABC2_membrane"/>
    <property type="match status" value="1"/>
</dbReference>
<comment type="subcellular location">
    <subcellularLocation>
        <location evidence="1">Membrane</location>
        <topology evidence="1">Multi-pass membrane protein</topology>
    </subcellularLocation>
</comment>
<dbReference type="Pfam" id="PF19055">
    <property type="entry name" value="ABC2_membrane_7"/>
    <property type="match status" value="1"/>
</dbReference>
<evidence type="ECO:0000256" key="4">
    <source>
        <dbReference type="ARBA" id="ARBA00022989"/>
    </source>
</evidence>
<dbReference type="SUPFAM" id="SSF52540">
    <property type="entry name" value="P-loop containing nucleoside triphosphate hydrolases"/>
    <property type="match status" value="1"/>
</dbReference>
<evidence type="ECO:0000256" key="2">
    <source>
        <dbReference type="ARBA" id="ARBA00022448"/>
    </source>
</evidence>
<dbReference type="InterPro" id="IPR013525">
    <property type="entry name" value="ABC2_TM"/>
</dbReference>
<feature type="transmembrane region" description="Helical" evidence="6">
    <location>
        <begin position="446"/>
        <end position="470"/>
    </location>
</feature>
<dbReference type="InterPro" id="IPR050352">
    <property type="entry name" value="ABCG_transporters"/>
</dbReference>
<dbReference type="GO" id="GO:0016020">
    <property type="term" value="C:membrane"/>
    <property type="evidence" value="ECO:0007669"/>
    <property type="project" value="UniProtKB-SubCell"/>
</dbReference>
<evidence type="ECO:0000313" key="8">
    <source>
        <dbReference type="EMBL" id="GMH86337.1"/>
    </source>
</evidence>
<keyword evidence="2" id="KW-0813">Transport</keyword>
<dbReference type="Pfam" id="PF00005">
    <property type="entry name" value="ABC_tran"/>
    <property type="match status" value="1"/>
</dbReference>
<dbReference type="PROSITE" id="PS50893">
    <property type="entry name" value="ABC_TRANSPORTER_2"/>
    <property type="match status" value="1"/>
</dbReference>
<organism evidence="8 9">
    <name type="scientific">Triparma laevis f. inornata</name>
    <dbReference type="NCBI Taxonomy" id="1714386"/>
    <lineage>
        <taxon>Eukaryota</taxon>
        <taxon>Sar</taxon>
        <taxon>Stramenopiles</taxon>
        <taxon>Ochrophyta</taxon>
        <taxon>Bolidophyceae</taxon>
        <taxon>Parmales</taxon>
        <taxon>Triparmaceae</taxon>
        <taxon>Triparma</taxon>
    </lineage>
</organism>
<evidence type="ECO:0000313" key="9">
    <source>
        <dbReference type="Proteomes" id="UP001162640"/>
    </source>
</evidence>